<evidence type="ECO:0000313" key="2">
    <source>
        <dbReference type="Proteomes" id="UP001056120"/>
    </source>
</evidence>
<protein>
    <submittedName>
        <fullName evidence="1">Uncharacterized protein</fullName>
    </submittedName>
</protein>
<accession>A0ACB9I391</accession>
<reference evidence="1 2" key="2">
    <citation type="journal article" date="2022" name="Mol. Ecol. Resour.">
        <title>The genomes of chicory, endive, great burdock and yacon provide insights into Asteraceae paleo-polyploidization history and plant inulin production.</title>
        <authorList>
            <person name="Fan W."/>
            <person name="Wang S."/>
            <person name="Wang H."/>
            <person name="Wang A."/>
            <person name="Jiang F."/>
            <person name="Liu H."/>
            <person name="Zhao H."/>
            <person name="Xu D."/>
            <person name="Zhang Y."/>
        </authorList>
    </citation>
    <scope>NUCLEOTIDE SEQUENCE [LARGE SCALE GENOMIC DNA]</scope>
    <source>
        <strain evidence="2">cv. Yunnan</strain>
        <tissue evidence="1">Leaves</tissue>
    </source>
</reference>
<dbReference type="Proteomes" id="UP001056120">
    <property type="component" value="Linkage Group LG10"/>
</dbReference>
<organism evidence="1 2">
    <name type="scientific">Smallanthus sonchifolius</name>
    <dbReference type="NCBI Taxonomy" id="185202"/>
    <lineage>
        <taxon>Eukaryota</taxon>
        <taxon>Viridiplantae</taxon>
        <taxon>Streptophyta</taxon>
        <taxon>Embryophyta</taxon>
        <taxon>Tracheophyta</taxon>
        <taxon>Spermatophyta</taxon>
        <taxon>Magnoliopsida</taxon>
        <taxon>eudicotyledons</taxon>
        <taxon>Gunneridae</taxon>
        <taxon>Pentapetalae</taxon>
        <taxon>asterids</taxon>
        <taxon>campanulids</taxon>
        <taxon>Asterales</taxon>
        <taxon>Asteraceae</taxon>
        <taxon>Asteroideae</taxon>
        <taxon>Heliantheae alliance</taxon>
        <taxon>Millerieae</taxon>
        <taxon>Smallanthus</taxon>
    </lineage>
</organism>
<gene>
    <name evidence="1" type="ORF">L1987_30351</name>
</gene>
<proteinExistence type="predicted"/>
<comment type="caution">
    <text evidence="1">The sequence shown here is derived from an EMBL/GenBank/DDBJ whole genome shotgun (WGS) entry which is preliminary data.</text>
</comment>
<name>A0ACB9I391_9ASTR</name>
<evidence type="ECO:0000313" key="1">
    <source>
        <dbReference type="EMBL" id="KAI3802221.1"/>
    </source>
</evidence>
<keyword evidence="2" id="KW-1185">Reference proteome</keyword>
<reference evidence="2" key="1">
    <citation type="journal article" date="2022" name="Mol. Ecol. Resour.">
        <title>The genomes of chicory, endive, great burdock and yacon provide insights into Asteraceae palaeo-polyploidization history and plant inulin production.</title>
        <authorList>
            <person name="Fan W."/>
            <person name="Wang S."/>
            <person name="Wang H."/>
            <person name="Wang A."/>
            <person name="Jiang F."/>
            <person name="Liu H."/>
            <person name="Zhao H."/>
            <person name="Xu D."/>
            <person name="Zhang Y."/>
        </authorList>
    </citation>
    <scope>NUCLEOTIDE SEQUENCE [LARGE SCALE GENOMIC DNA]</scope>
    <source>
        <strain evidence="2">cv. Yunnan</strain>
    </source>
</reference>
<dbReference type="EMBL" id="CM042027">
    <property type="protein sequence ID" value="KAI3802221.1"/>
    <property type="molecule type" value="Genomic_DNA"/>
</dbReference>
<sequence>MNKLQKFSILPAGSSQPFFPQRSSMTKIGHCCCFAFVVLLCYLLFSIFCYAQMKTYLWVKSSVDAAVKLTVMGPVLLVG</sequence>